<sequence length="78" mass="8183">MIVTVTSVVIATATGTAAVIGGVSLASLIAFLIAREMALARKSAFSIRVARYLGISIFPLFLVMGVIVISRIMETLAQ</sequence>
<dbReference type="PATRIC" id="fig|61435.5.peg.823"/>
<keyword evidence="1" id="KW-0812">Transmembrane</keyword>
<evidence type="ECO:0000256" key="1">
    <source>
        <dbReference type="SAM" id="Phobius"/>
    </source>
</evidence>
<dbReference type="RefSeq" id="WP_010936505.1">
    <property type="nucleotide sequence ID" value="NZ_AP017649.1"/>
</dbReference>
<proteinExistence type="predicted"/>
<evidence type="ECO:0000313" key="6">
    <source>
        <dbReference type="Proteomes" id="UP000218257"/>
    </source>
</evidence>
<reference evidence="2 6" key="2">
    <citation type="journal article" date="2017" name="Sci. Rep.">
        <title>Isolation and genomic characterization of a Dehalococcoides strain suggests genomic rearrangement during culture.</title>
        <authorList>
            <person name="Yohda M."/>
            <person name="Ikegami K."/>
            <person name="Aita Y."/>
            <person name="Kitajima M."/>
            <person name="Takechi A."/>
            <person name="Iwamoto M."/>
            <person name="Fukuda T."/>
            <person name="Tamura N."/>
            <person name="Shibasaki J."/>
            <person name="Koike S."/>
            <person name="Komatsu D."/>
            <person name="Miyagi S."/>
            <person name="Nishimura M."/>
            <person name="Uchino Y."/>
            <person name="Shiroma A."/>
            <person name="Shimoji M."/>
            <person name="Tamotsu H."/>
            <person name="Ashimine N."/>
            <person name="Shinzato M."/>
            <person name="Ohki S."/>
            <person name="Nakano K."/>
            <person name="Teruya K."/>
            <person name="Satou K."/>
            <person name="Hirano T."/>
            <person name="Yagi O."/>
        </authorList>
    </citation>
    <scope>NUCLEOTIDE SEQUENCE [LARGE SCALE GENOMIC DNA]</scope>
    <source>
        <strain evidence="2 6">UCH-ATV1</strain>
    </source>
</reference>
<accession>A0A0V8LYJ3</accession>
<evidence type="ECO:0000313" key="5">
    <source>
        <dbReference type="Proteomes" id="UP000053577"/>
    </source>
</evidence>
<dbReference type="Proteomes" id="UP000218257">
    <property type="component" value="Chromosome"/>
</dbReference>
<name>A0A0V8LYJ3_9CHLR</name>
<keyword evidence="1" id="KW-0472">Membrane</keyword>
<dbReference type="Proteomes" id="UP000053577">
    <property type="component" value="Unassembled WGS sequence"/>
</dbReference>
<dbReference type="Proteomes" id="UP001327986">
    <property type="component" value="Chromosome"/>
</dbReference>
<feature type="transmembrane region" description="Helical" evidence="1">
    <location>
        <begin position="6"/>
        <end position="32"/>
    </location>
</feature>
<dbReference type="EMBL" id="JGYD01000026">
    <property type="protein sequence ID" value="KSV16425.1"/>
    <property type="molecule type" value="Genomic_DNA"/>
</dbReference>
<feature type="transmembrane region" description="Helical" evidence="1">
    <location>
        <begin position="52"/>
        <end position="73"/>
    </location>
</feature>
<evidence type="ECO:0000313" key="4">
    <source>
        <dbReference type="EMBL" id="WRO07607.1"/>
    </source>
</evidence>
<reference evidence="3 5" key="1">
    <citation type="journal article" date="2015" name="Sci. Rep.">
        <title>A comparative genomics and reductive dehalogenase gene transcription study of two chloroethene-respiring bacteria, Dehalococcoides mccartyi strains MB and 11a.</title>
        <authorList>
            <person name="Low A."/>
            <person name="Shen Z."/>
            <person name="Cheng D."/>
            <person name="Rogers M.J."/>
            <person name="Lee P.K."/>
            <person name="He J."/>
        </authorList>
    </citation>
    <scope>NUCLEOTIDE SEQUENCE [LARGE SCALE GENOMIC DNA]</scope>
    <source>
        <strain evidence="3 5">MB</strain>
    </source>
</reference>
<keyword evidence="1" id="KW-1133">Transmembrane helix</keyword>
<organism evidence="3 5">
    <name type="scientific">Dehalococcoides mccartyi</name>
    <dbReference type="NCBI Taxonomy" id="61435"/>
    <lineage>
        <taxon>Bacteria</taxon>
        <taxon>Bacillati</taxon>
        <taxon>Chloroflexota</taxon>
        <taxon>Dehalococcoidia</taxon>
        <taxon>Dehalococcoidales</taxon>
        <taxon>Dehalococcoidaceae</taxon>
        <taxon>Dehalococcoides</taxon>
    </lineage>
</organism>
<evidence type="ECO:0000313" key="2">
    <source>
        <dbReference type="EMBL" id="BAZ97233.1"/>
    </source>
</evidence>
<reference evidence="4" key="3">
    <citation type="submission" date="2023-12" db="EMBL/GenBank/DDBJ databases">
        <title>Isolation of organohalide respiring bacteria Dehalococcoides mccartyi strain GPTCE1 in groundwater collected near a chemical plant in Suzhou, China.</title>
        <authorList>
            <person name="Liu G."/>
        </authorList>
    </citation>
    <scope>NUCLEOTIDE SEQUENCE</scope>
    <source>
        <strain evidence="4">GPTCE1</strain>
    </source>
</reference>
<gene>
    <name evidence="3" type="ORF">DA01_04125</name>
    <name evidence="2" type="ORF">DEHALATV1_0605</name>
    <name evidence="4" type="ORF">VLL09_01590</name>
</gene>
<dbReference type="AlphaFoldDB" id="A0A0V8LYJ3"/>
<dbReference type="GeneID" id="3229899"/>
<protein>
    <submittedName>
        <fullName evidence="3">Uncharacterized protein</fullName>
    </submittedName>
</protein>
<evidence type="ECO:0000313" key="3">
    <source>
        <dbReference type="EMBL" id="KSV16425.1"/>
    </source>
</evidence>
<dbReference type="EMBL" id="CP141531">
    <property type="protein sequence ID" value="WRO07607.1"/>
    <property type="molecule type" value="Genomic_DNA"/>
</dbReference>
<dbReference type="EMBL" id="AP017649">
    <property type="protein sequence ID" value="BAZ97233.1"/>
    <property type="molecule type" value="Genomic_DNA"/>
</dbReference>
<dbReference type="OrthoDB" id="166696at2"/>